<evidence type="ECO:0008006" key="4">
    <source>
        <dbReference type="Google" id="ProtNLM"/>
    </source>
</evidence>
<dbReference type="RefSeq" id="WP_150093294.1">
    <property type="nucleotide sequence ID" value="NZ_VWSF01000035.1"/>
</dbReference>
<evidence type="ECO:0000313" key="3">
    <source>
        <dbReference type="Proteomes" id="UP000323426"/>
    </source>
</evidence>
<sequence>MKSLSYLSSILALFLLLASCGKDGSDPTPNTASFRVDFNQSGDYEKFNKIISISGGEFKYRGTNDIVPAALIGDDLKAASFSIEADNVEELEISTITGFSPVQSGPATMTMKFTVYKNGVLLDEKSFTYTEVTRDKSEDLNYKAN</sequence>
<evidence type="ECO:0000313" key="2">
    <source>
        <dbReference type="EMBL" id="KAA5539153.1"/>
    </source>
</evidence>
<comment type="caution">
    <text evidence="2">The sequence shown here is derived from an EMBL/GenBank/DDBJ whole genome shotgun (WGS) entry which is preliminary data.</text>
</comment>
<dbReference type="Pfam" id="PF14466">
    <property type="entry name" value="PLCC"/>
    <property type="match status" value="1"/>
</dbReference>
<gene>
    <name evidence="2" type="ORF">F0145_25120</name>
</gene>
<dbReference type="InterPro" id="IPR025219">
    <property type="entry name" value="PLCC"/>
</dbReference>
<proteinExistence type="predicted"/>
<accession>A0A5M6CVR1</accession>
<dbReference type="EMBL" id="VWSF01000035">
    <property type="protein sequence ID" value="KAA5539153.1"/>
    <property type="molecule type" value="Genomic_DNA"/>
</dbReference>
<protein>
    <recommendedName>
        <fullName evidence="4">Beta-barrel fold lipoprotein</fullName>
    </recommendedName>
</protein>
<reference evidence="2 3" key="1">
    <citation type="submission" date="2019-09" db="EMBL/GenBank/DDBJ databases">
        <title>Genome sequence and assembly of Adhaeribacter sp.</title>
        <authorList>
            <person name="Chhetri G."/>
        </authorList>
    </citation>
    <scope>NUCLEOTIDE SEQUENCE [LARGE SCALE GENOMIC DNA]</scope>
    <source>
        <strain evidence="2 3">DK36</strain>
    </source>
</reference>
<feature type="chain" id="PRO_5024316213" description="Beta-barrel fold lipoprotein" evidence="1">
    <location>
        <begin position="25"/>
        <end position="145"/>
    </location>
</feature>
<name>A0A5M6CVR1_9BACT</name>
<keyword evidence="3" id="KW-1185">Reference proteome</keyword>
<evidence type="ECO:0000256" key="1">
    <source>
        <dbReference type="SAM" id="SignalP"/>
    </source>
</evidence>
<feature type="signal peptide" evidence="1">
    <location>
        <begin position="1"/>
        <end position="24"/>
    </location>
</feature>
<dbReference type="AlphaFoldDB" id="A0A5M6CVR1"/>
<organism evidence="2 3">
    <name type="scientific">Adhaeribacter rhizoryzae</name>
    <dbReference type="NCBI Taxonomy" id="2607907"/>
    <lineage>
        <taxon>Bacteria</taxon>
        <taxon>Pseudomonadati</taxon>
        <taxon>Bacteroidota</taxon>
        <taxon>Cytophagia</taxon>
        <taxon>Cytophagales</taxon>
        <taxon>Hymenobacteraceae</taxon>
        <taxon>Adhaeribacter</taxon>
    </lineage>
</organism>
<dbReference type="PROSITE" id="PS51257">
    <property type="entry name" value="PROKAR_LIPOPROTEIN"/>
    <property type="match status" value="1"/>
</dbReference>
<dbReference type="Proteomes" id="UP000323426">
    <property type="component" value="Unassembled WGS sequence"/>
</dbReference>
<keyword evidence="1" id="KW-0732">Signal</keyword>